<dbReference type="RefSeq" id="WP_175490227.1">
    <property type="nucleotide sequence ID" value="NZ_FNJU01000003.1"/>
</dbReference>
<organism evidence="1 2">
    <name type="scientific">Litchfieldia salsa</name>
    <dbReference type="NCBI Taxonomy" id="930152"/>
    <lineage>
        <taxon>Bacteria</taxon>
        <taxon>Bacillati</taxon>
        <taxon>Bacillota</taxon>
        <taxon>Bacilli</taxon>
        <taxon>Bacillales</taxon>
        <taxon>Bacillaceae</taxon>
        <taxon>Litchfieldia</taxon>
    </lineage>
</organism>
<keyword evidence="2" id="KW-1185">Reference proteome</keyword>
<dbReference type="AlphaFoldDB" id="A0A1H0T3A0"/>
<name>A0A1H0T3A0_9BACI</name>
<dbReference type="Proteomes" id="UP000199159">
    <property type="component" value="Unassembled WGS sequence"/>
</dbReference>
<evidence type="ECO:0000313" key="1">
    <source>
        <dbReference type="EMBL" id="SDP48523.1"/>
    </source>
</evidence>
<evidence type="ECO:0000313" key="2">
    <source>
        <dbReference type="Proteomes" id="UP000199159"/>
    </source>
</evidence>
<sequence>MNLLKLFINEKCPKCNKTLETKHSSILSAFVIKYCSEGHYQKEFHPSLETYIETNKVS</sequence>
<dbReference type="STRING" id="930152.SAMN05216565_103267"/>
<gene>
    <name evidence="1" type="ORF">SAMN05216565_103267</name>
</gene>
<accession>A0A1H0T3A0</accession>
<proteinExistence type="predicted"/>
<dbReference type="EMBL" id="FNJU01000003">
    <property type="protein sequence ID" value="SDP48523.1"/>
    <property type="molecule type" value="Genomic_DNA"/>
</dbReference>
<reference evidence="2" key="1">
    <citation type="submission" date="2016-10" db="EMBL/GenBank/DDBJ databases">
        <authorList>
            <person name="Varghese N."/>
            <person name="Submissions S."/>
        </authorList>
    </citation>
    <scope>NUCLEOTIDE SEQUENCE [LARGE SCALE GENOMIC DNA]</scope>
    <source>
        <strain evidence="2">IBRC-M10078</strain>
    </source>
</reference>
<protein>
    <submittedName>
        <fullName evidence="1">Uncharacterized protein</fullName>
    </submittedName>
</protein>